<feature type="compositionally biased region" description="Polar residues" evidence="3">
    <location>
        <begin position="431"/>
        <end position="446"/>
    </location>
</feature>
<protein>
    <submittedName>
        <fullName evidence="7">Uncharacterized protein</fullName>
    </submittedName>
</protein>
<dbReference type="Gene3D" id="2.30.30.40">
    <property type="entry name" value="SH3 Domains"/>
    <property type="match status" value="1"/>
</dbReference>
<keyword evidence="8" id="KW-1185">Reference proteome</keyword>
<dbReference type="PROSITE" id="PS50105">
    <property type="entry name" value="SAM_DOMAIN"/>
    <property type="match status" value="1"/>
</dbReference>
<feature type="region of interest" description="Disordered" evidence="3">
    <location>
        <begin position="516"/>
        <end position="574"/>
    </location>
</feature>
<feature type="compositionally biased region" description="Polar residues" evidence="3">
    <location>
        <begin position="458"/>
        <end position="472"/>
    </location>
</feature>
<dbReference type="CDD" id="cd09535">
    <property type="entry name" value="SAM_BOI-like_fungal"/>
    <property type="match status" value="1"/>
</dbReference>
<dbReference type="Pfam" id="PF00169">
    <property type="entry name" value="PH"/>
    <property type="match status" value="1"/>
</dbReference>
<evidence type="ECO:0000256" key="2">
    <source>
        <dbReference type="PROSITE-ProRule" id="PRU00192"/>
    </source>
</evidence>
<evidence type="ECO:0000259" key="6">
    <source>
        <dbReference type="PROSITE" id="PS50105"/>
    </source>
</evidence>
<feature type="compositionally biased region" description="Polar residues" evidence="3">
    <location>
        <begin position="681"/>
        <end position="714"/>
    </location>
</feature>
<dbReference type="Gene3D" id="2.30.29.30">
    <property type="entry name" value="Pleckstrin-homology domain (PH domain)/Phosphotyrosine-binding domain (PTB)"/>
    <property type="match status" value="1"/>
</dbReference>
<dbReference type="InterPro" id="IPR001452">
    <property type="entry name" value="SH3_domain"/>
</dbReference>
<dbReference type="InterPro" id="IPR036028">
    <property type="entry name" value="SH3-like_dom_sf"/>
</dbReference>
<dbReference type="GO" id="GO:0005886">
    <property type="term" value="C:plasma membrane"/>
    <property type="evidence" value="ECO:0007669"/>
    <property type="project" value="TreeGrafter"/>
</dbReference>
<evidence type="ECO:0000313" key="8">
    <source>
        <dbReference type="Proteomes" id="UP000800235"/>
    </source>
</evidence>
<feature type="domain" description="SAM" evidence="6">
    <location>
        <begin position="258"/>
        <end position="324"/>
    </location>
</feature>
<dbReference type="SUPFAM" id="SSF50729">
    <property type="entry name" value="PH domain-like"/>
    <property type="match status" value="1"/>
</dbReference>
<evidence type="ECO:0000259" key="5">
    <source>
        <dbReference type="PROSITE" id="PS50003"/>
    </source>
</evidence>
<dbReference type="InterPro" id="IPR001660">
    <property type="entry name" value="SAM"/>
</dbReference>
<feature type="region of interest" description="Disordered" evidence="3">
    <location>
        <begin position="947"/>
        <end position="1010"/>
    </location>
</feature>
<evidence type="ECO:0000256" key="3">
    <source>
        <dbReference type="SAM" id="MobiDB-lite"/>
    </source>
</evidence>
<evidence type="ECO:0000256" key="1">
    <source>
        <dbReference type="ARBA" id="ARBA00022443"/>
    </source>
</evidence>
<evidence type="ECO:0000313" key="7">
    <source>
        <dbReference type="EMBL" id="KAF2430126.1"/>
    </source>
</evidence>
<feature type="compositionally biased region" description="Basic residues" evidence="3">
    <location>
        <begin position="525"/>
        <end position="534"/>
    </location>
</feature>
<feature type="region of interest" description="Disordered" evidence="3">
    <location>
        <begin position="332"/>
        <end position="376"/>
    </location>
</feature>
<dbReference type="SUPFAM" id="SSF47769">
    <property type="entry name" value="SAM/Pointed domain"/>
    <property type="match status" value="1"/>
</dbReference>
<feature type="compositionally biased region" description="Low complexity" evidence="3">
    <location>
        <begin position="839"/>
        <end position="859"/>
    </location>
</feature>
<feature type="compositionally biased region" description="Basic and acidic residues" evidence="3">
    <location>
        <begin position="757"/>
        <end position="767"/>
    </location>
</feature>
<comment type="caution">
    <text evidence="7">The sequence shown here is derived from an EMBL/GenBank/DDBJ whole genome shotgun (WGS) entry which is preliminary data.</text>
</comment>
<feature type="domain" description="SH3" evidence="4">
    <location>
        <begin position="11"/>
        <end position="75"/>
    </location>
</feature>
<gene>
    <name evidence="7" type="ORF">EJ08DRAFT_661098</name>
</gene>
<feature type="compositionally biased region" description="Polar residues" evidence="3">
    <location>
        <begin position="722"/>
        <end position="733"/>
    </location>
</feature>
<dbReference type="SMART" id="SM00233">
    <property type="entry name" value="PH"/>
    <property type="match status" value="1"/>
</dbReference>
<dbReference type="EMBL" id="MU007041">
    <property type="protein sequence ID" value="KAF2430126.1"/>
    <property type="molecule type" value="Genomic_DNA"/>
</dbReference>
<organism evidence="7 8">
    <name type="scientific">Tothia fuscella</name>
    <dbReference type="NCBI Taxonomy" id="1048955"/>
    <lineage>
        <taxon>Eukaryota</taxon>
        <taxon>Fungi</taxon>
        <taxon>Dikarya</taxon>
        <taxon>Ascomycota</taxon>
        <taxon>Pezizomycotina</taxon>
        <taxon>Dothideomycetes</taxon>
        <taxon>Pleosporomycetidae</taxon>
        <taxon>Venturiales</taxon>
        <taxon>Cylindrosympodiaceae</taxon>
        <taxon>Tothia</taxon>
    </lineage>
</organism>
<reference evidence="7" key="1">
    <citation type="journal article" date="2020" name="Stud. Mycol.">
        <title>101 Dothideomycetes genomes: a test case for predicting lifestyles and emergence of pathogens.</title>
        <authorList>
            <person name="Haridas S."/>
            <person name="Albert R."/>
            <person name="Binder M."/>
            <person name="Bloem J."/>
            <person name="Labutti K."/>
            <person name="Salamov A."/>
            <person name="Andreopoulos B."/>
            <person name="Baker S."/>
            <person name="Barry K."/>
            <person name="Bills G."/>
            <person name="Bluhm B."/>
            <person name="Cannon C."/>
            <person name="Castanera R."/>
            <person name="Culley D."/>
            <person name="Daum C."/>
            <person name="Ezra D."/>
            <person name="Gonzalez J."/>
            <person name="Henrissat B."/>
            <person name="Kuo A."/>
            <person name="Liang C."/>
            <person name="Lipzen A."/>
            <person name="Lutzoni F."/>
            <person name="Magnuson J."/>
            <person name="Mondo S."/>
            <person name="Nolan M."/>
            <person name="Ohm R."/>
            <person name="Pangilinan J."/>
            <person name="Park H.-J."/>
            <person name="Ramirez L."/>
            <person name="Alfaro M."/>
            <person name="Sun H."/>
            <person name="Tritt A."/>
            <person name="Yoshinaga Y."/>
            <person name="Zwiers L.-H."/>
            <person name="Turgeon B."/>
            <person name="Goodwin S."/>
            <person name="Spatafora J."/>
            <person name="Crous P."/>
            <person name="Grigoriev I."/>
        </authorList>
    </citation>
    <scope>NUCLEOTIDE SEQUENCE</scope>
    <source>
        <strain evidence="7">CBS 130266</strain>
    </source>
</reference>
<accession>A0A9P4NR05</accession>
<dbReference type="Gene3D" id="1.10.150.50">
    <property type="entry name" value="Transcription Factor, Ets-1"/>
    <property type="match status" value="1"/>
</dbReference>
<feature type="compositionally biased region" description="Polar residues" evidence="3">
    <location>
        <begin position="629"/>
        <end position="641"/>
    </location>
</feature>
<dbReference type="AlphaFoldDB" id="A0A9P4NR05"/>
<dbReference type="OrthoDB" id="73680at2759"/>
<keyword evidence="1 2" id="KW-0728">SH3 domain</keyword>
<dbReference type="PROSITE" id="PS50003">
    <property type="entry name" value="PH_DOMAIN"/>
    <property type="match status" value="1"/>
</dbReference>
<dbReference type="CDD" id="cd13316">
    <property type="entry name" value="PH_Boi"/>
    <property type="match status" value="1"/>
</dbReference>
<sequence length="1010" mass="109433">MASRVLTQNCQPGDVLLVVHDFKARSVDELSLSRGDKIVLIERDDDFGDGWFLGKHLDEEISGLFPEVYTTPAPKSISAAATARRVAASQIQPPQDLDSQKLGTSEASSDDTARAPPVQPFVHDISPGTDGQSAMTSHTAIPSIREDRAVSNPLPYASASPSTPPSIRGPPISAAQRSISISNGIHQNSPVMNETLSVIEEHITDMSTPRHSLLAPDRTSKQNEERIGVPVRRLSYINGHETDEEESGMLSEQEVREWDPERVAEYLEDLGVAQEHCNVFREQEISGDVLLGMDQGSLMLKEFELGSIGKRLALWQKIKAIQEEVRIARAVPRLSSDHSPSETPFDEPQALARNRSTSVGLPRIPSLMEGSNSRVPSRQLLQRIPSHQSQHRTESLSSLPVITREDRLGHEHRPSAQSVRSLQHNRRHSSIDQTEQTLNIQSQSLHPASPSHKKNGSFDRSWTMGSTTQSPTDLRAPTSAGARSETESIDPMSPSFSQEAGLTVVNSIDLDKGYFSESNTETRKPRNVLRKKQSPSHSREPSDSGYSPRRLSGVFRQNRAGSTDSLYDSAKTSGPSALQSYYGSGYKSNGRAASGPIGKSWRNAAPIAPPTVTKLDYSQSPSIDAIASGSPNIPGSETSSIERPVPSPAAPGKTMFSKSRVTGLRAISDAITGDERRDLLSPTSDKSNGASKDSPLHSPSRTETGSSTPSITSKSTERDDSSFLQNGTSSSGRHTPLPSATPKRKGGKKTTSAYTRGLEKKSPKEQMEGCDYSGWMKKKSSTLMTTWKTRLFVLRGRRLSYYYTEDDTEEKGLIDISFHRVLPATNDRITGLHATVTRANASPTSPNNSTLTTAASTAAKDNPNPAMGDAPGMFIFKLVPPRIGLSKAVNFTKPTVHYFAVDNVQQGRLWMAALMKATIDRDEGGSVVTTYKEKTISLAKAKAMRQRPPALMGDDEIPPSVQGLGVDLEDKDSAAGAEKEREGSLTTSGTQGTNSTVDLEREGGGGGVVT</sequence>
<dbReference type="InterPro" id="IPR001849">
    <property type="entry name" value="PH_domain"/>
</dbReference>
<feature type="region of interest" description="Disordered" evidence="3">
    <location>
        <begin position="839"/>
        <end position="864"/>
    </location>
</feature>
<dbReference type="PANTHER" id="PTHR12092">
    <property type="entry name" value="PLECKSTRIN"/>
    <property type="match status" value="1"/>
</dbReference>
<dbReference type="Pfam" id="PF07647">
    <property type="entry name" value="SAM_2"/>
    <property type="match status" value="1"/>
</dbReference>
<feature type="compositionally biased region" description="Polar residues" evidence="3">
    <location>
        <begin position="559"/>
        <end position="574"/>
    </location>
</feature>
<dbReference type="SUPFAM" id="SSF50044">
    <property type="entry name" value="SH3-domain"/>
    <property type="match status" value="1"/>
</dbReference>
<feature type="compositionally biased region" description="Basic and acidic residues" evidence="3">
    <location>
        <begin position="971"/>
        <end position="983"/>
    </location>
</feature>
<dbReference type="PROSITE" id="PS50002">
    <property type="entry name" value="SH3"/>
    <property type="match status" value="1"/>
</dbReference>
<dbReference type="SMART" id="SM00326">
    <property type="entry name" value="SH3"/>
    <property type="match status" value="1"/>
</dbReference>
<dbReference type="InterPro" id="IPR037370">
    <property type="entry name" value="Pleckstrin"/>
</dbReference>
<dbReference type="InterPro" id="IPR011993">
    <property type="entry name" value="PH-like_dom_sf"/>
</dbReference>
<dbReference type="PANTHER" id="PTHR12092:SF16">
    <property type="entry name" value="PH DOMAIN-CONTAINING PROTEIN"/>
    <property type="match status" value="1"/>
</dbReference>
<name>A0A9P4NR05_9PEZI</name>
<evidence type="ECO:0000259" key="4">
    <source>
        <dbReference type="PROSITE" id="PS50002"/>
    </source>
</evidence>
<dbReference type="InterPro" id="IPR013761">
    <property type="entry name" value="SAM/pointed_sf"/>
</dbReference>
<feature type="region of interest" description="Disordered" evidence="3">
    <location>
        <begin position="622"/>
        <end position="769"/>
    </location>
</feature>
<feature type="domain" description="PH" evidence="5">
    <location>
        <begin position="769"/>
        <end position="919"/>
    </location>
</feature>
<dbReference type="SMART" id="SM00454">
    <property type="entry name" value="SAM"/>
    <property type="match status" value="1"/>
</dbReference>
<dbReference type="FunFam" id="1.10.150.50:FF:000082">
    <property type="entry name" value="Polarized growth protein boi2"/>
    <property type="match status" value="1"/>
</dbReference>
<feature type="region of interest" description="Disordered" evidence="3">
    <location>
        <begin position="408"/>
        <end position="500"/>
    </location>
</feature>
<dbReference type="Pfam" id="PF14604">
    <property type="entry name" value="SH3_9"/>
    <property type="match status" value="1"/>
</dbReference>
<feature type="compositionally biased region" description="Polar residues" evidence="3">
    <location>
        <begin position="129"/>
        <end position="139"/>
    </location>
</feature>
<dbReference type="Proteomes" id="UP000800235">
    <property type="component" value="Unassembled WGS sequence"/>
</dbReference>
<feature type="region of interest" description="Disordered" evidence="3">
    <location>
        <begin position="86"/>
        <end position="139"/>
    </location>
</feature>
<dbReference type="GO" id="GO:0030036">
    <property type="term" value="P:actin cytoskeleton organization"/>
    <property type="evidence" value="ECO:0007669"/>
    <property type="project" value="TreeGrafter"/>
</dbReference>
<feature type="compositionally biased region" description="Polar residues" evidence="3">
    <location>
        <begin position="984"/>
        <end position="997"/>
    </location>
</feature>
<proteinExistence type="predicted"/>